<evidence type="ECO:0000313" key="8">
    <source>
        <dbReference type="Proteomes" id="UP000287605"/>
    </source>
</evidence>
<feature type="chain" id="PRO_5038917634" evidence="6">
    <location>
        <begin position="20"/>
        <end position="311"/>
    </location>
</feature>
<dbReference type="OrthoDB" id="9793396at2"/>
<dbReference type="GO" id="GO:0030313">
    <property type="term" value="C:cell envelope"/>
    <property type="evidence" value="ECO:0007669"/>
    <property type="project" value="UniProtKB-SubCell"/>
</dbReference>
<evidence type="ECO:0000256" key="2">
    <source>
        <dbReference type="ARBA" id="ARBA00022448"/>
    </source>
</evidence>
<evidence type="ECO:0000256" key="1">
    <source>
        <dbReference type="ARBA" id="ARBA00004196"/>
    </source>
</evidence>
<keyword evidence="8" id="KW-1185">Reference proteome</keyword>
<proteinExistence type="inferred from homology"/>
<comment type="caution">
    <text evidence="7">The sequence shown here is derived from an EMBL/GenBank/DDBJ whole genome shotgun (WGS) entry which is preliminary data.</text>
</comment>
<evidence type="ECO:0000256" key="3">
    <source>
        <dbReference type="ARBA" id="ARBA00022723"/>
    </source>
</evidence>
<dbReference type="PROSITE" id="PS51257">
    <property type="entry name" value="PROKAR_LIPOPROTEIN"/>
    <property type="match status" value="1"/>
</dbReference>
<dbReference type="SUPFAM" id="SSF53807">
    <property type="entry name" value="Helical backbone' metal receptor"/>
    <property type="match status" value="1"/>
</dbReference>
<protein>
    <submittedName>
        <fullName evidence="7">Metal ABC transporter substrate-binding protein</fullName>
    </submittedName>
</protein>
<reference evidence="7 8" key="1">
    <citation type="submission" date="2017-05" db="EMBL/GenBank/DDBJ databases">
        <title>Vagococcus spp. assemblies.</title>
        <authorList>
            <person name="Gulvik C.A."/>
        </authorList>
    </citation>
    <scope>NUCLEOTIDE SEQUENCE [LARGE SCALE GENOMIC DNA]</scope>
    <source>
        <strain evidence="7 8">CCUG 51432</strain>
    </source>
</reference>
<evidence type="ECO:0000256" key="6">
    <source>
        <dbReference type="SAM" id="SignalP"/>
    </source>
</evidence>
<evidence type="ECO:0000256" key="5">
    <source>
        <dbReference type="RuleBase" id="RU003512"/>
    </source>
</evidence>
<dbReference type="Proteomes" id="UP000287605">
    <property type="component" value="Unassembled WGS sequence"/>
</dbReference>
<keyword evidence="3" id="KW-0479">Metal-binding</keyword>
<dbReference type="InterPro" id="IPR050492">
    <property type="entry name" value="Bact_metal-bind_prot9"/>
</dbReference>
<dbReference type="RefSeq" id="WP_126809856.1">
    <property type="nucleotide sequence ID" value="NZ_NGKA01000021.1"/>
</dbReference>
<dbReference type="InterPro" id="IPR006128">
    <property type="entry name" value="Lipoprotein_PsaA-like"/>
</dbReference>
<name>A0A430AMV5_9ENTE</name>
<dbReference type="AlphaFoldDB" id="A0A430AMV5"/>
<keyword evidence="2 5" id="KW-0813">Transport</keyword>
<keyword evidence="4 6" id="KW-0732">Signal</keyword>
<sequence>MRRKVYICLLTIVSMFALSSCGTKKNESENASPADDHLQVVASYSVIADMVEQVGGDKVSVTSIVPRGTDPHSYEPTPEDTLAIEKADVIFYNGLNLETGKGWFDKLIENGRKEQVTFQVTEEITPEYLSEKGQETQEDPHAWLSLENGIRYVETITDYLIKVDGKNKDIYLENEEAYIKKLEELNQTAHEKLSSLPGNKKVLVTSEGAFKYFAREYGLTAEYIWEINTDTQGTPDQITRVAKIIKENDIPALFVETSVSPKTMEAVSRETGVEIFETIFTDSLAKEGTEGDNYYDMMKWNIDKISEGLSQ</sequence>
<dbReference type="PRINTS" id="PR00691">
    <property type="entry name" value="ADHESINB"/>
</dbReference>
<comment type="similarity">
    <text evidence="5">Belongs to the bacterial solute-binding protein 9 family.</text>
</comment>
<gene>
    <name evidence="7" type="ORF">CBF29_11425</name>
</gene>
<comment type="subcellular location">
    <subcellularLocation>
        <location evidence="1">Cell envelope</location>
    </subcellularLocation>
</comment>
<dbReference type="Gene3D" id="3.40.50.1980">
    <property type="entry name" value="Nitrogenase molybdenum iron protein domain"/>
    <property type="match status" value="2"/>
</dbReference>
<dbReference type="PRINTS" id="PR00690">
    <property type="entry name" value="ADHESNFAMILY"/>
</dbReference>
<accession>A0A430AMV5</accession>
<dbReference type="EMBL" id="NGKA01000021">
    <property type="protein sequence ID" value="RSU09452.1"/>
    <property type="molecule type" value="Genomic_DNA"/>
</dbReference>
<dbReference type="InterPro" id="IPR006127">
    <property type="entry name" value="ZnuA-like"/>
</dbReference>
<dbReference type="GO" id="GO:0007155">
    <property type="term" value="P:cell adhesion"/>
    <property type="evidence" value="ECO:0007669"/>
    <property type="project" value="InterPro"/>
</dbReference>
<dbReference type="CDD" id="cd01137">
    <property type="entry name" value="PsaA"/>
    <property type="match status" value="1"/>
</dbReference>
<dbReference type="GO" id="GO:0030001">
    <property type="term" value="P:metal ion transport"/>
    <property type="evidence" value="ECO:0007669"/>
    <property type="project" value="InterPro"/>
</dbReference>
<evidence type="ECO:0000256" key="4">
    <source>
        <dbReference type="ARBA" id="ARBA00022729"/>
    </source>
</evidence>
<evidence type="ECO:0000313" key="7">
    <source>
        <dbReference type="EMBL" id="RSU09452.1"/>
    </source>
</evidence>
<dbReference type="InterPro" id="IPR006129">
    <property type="entry name" value="AdhesinB"/>
</dbReference>
<dbReference type="GO" id="GO:0046872">
    <property type="term" value="F:metal ion binding"/>
    <property type="evidence" value="ECO:0007669"/>
    <property type="project" value="UniProtKB-KW"/>
</dbReference>
<feature type="signal peptide" evidence="6">
    <location>
        <begin position="1"/>
        <end position="19"/>
    </location>
</feature>
<dbReference type="PANTHER" id="PTHR42953:SF1">
    <property type="entry name" value="METAL-BINDING PROTEIN HI_0362-RELATED"/>
    <property type="match status" value="1"/>
</dbReference>
<dbReference type="Pfam" id="PF01297">
    <property type="entry name" value="ZnuA"/>
    <property type="match status" value="1"/>
</dbReference>
<dbReference type="PANTHER" id="PTHR42953">
    <property type="entry name" value="HIGH-AFFINITY ZINC UPTAKE SYSTEM PROTEIN ZNUA-RELATED"/>
    <property type="match status" value="1"/>
</dbReference>
<organism evidence="7 8">
    <name type="scientific">Vagococcus elongatus</name>
    <dbReference type="NCBI Taxonomy" id="180344"/>
    <lineage>
        <taxon>Bacteria</taxon>
        <taxon>Bacillati</taxon>
        <taxon>Bacillota</taxon>
        <taxon>Bacilli</taxon>
        <taxon>Lactobacillales</taxon>
        <taxon>Enterococcaceae</taxon>
        <taxon>Vagococcus</taxon>
    </lineage>
</organism>